<sequence>MLVFIPFLFEFKSIFQNYVTIRLFKLDQTSIPKEKTEKKGGRGEGGIERALTLSQPIKEFECVPQDRRKGRGATNPSFPKIWPRTPYRRLNTGIEWSDKRVYCKNRAEPNDRRSLFLSHWTWGMV</sequence>
<proteinExistence type="predicted"/>
<protein>
    <submittedName>
        <fullName evidence="1">Uncharacterized protein</fullName>
    </submittedName>
</protein>
<reference evidence="1 2" key="1">
    <citation type="submission" date="2021-06" db="EMBL/GenBank/DDBJ databases">
        <title>Caerostris darwini draft genome.</title>
        <authorList>
            <person name="Kono N."/>
            <person name="Arakawa K."/>
        </authorList>
    </citation>
    <scope>NUCLEOTIDE SEQUENCE [LARGE SCALE GENOMIC DNA]</scope>
</reference>
<dbReference type="EMBL" id="BPLQ01003280">
    <property type="protein sequence ID" value="GIX99294.1"/>
    <property type="molecule type" value="Genomic_DNA"/>
</dbReference>
<evidence type="ECO:0000313" key="2">
    <source>
        <dbReference type="Proteomes" id="UP001054837"/>
    </source>
</evidence>
<organism evidence="1 2">
    <name type="scientific">Caerostris darwini</name>
    <dbReference type="NCBI Taxonomy" id="1538125"/>
    <lineage>
        <taxon>Eukaryota</taxon>
        <taxon>Metazoa</taxon>
        <taxon>Ecdysozoa</taxon>
        <taxon>Arthropoda</taxon>
        <taxon>Chelicerata</taxon>
        <taxon>Arachnida</taxon>
        <taxon>Araneae</taxon>
        <taxon>Araneomorphae</taxon>
        <taxon>Entelegynae</taxon>
        <taxon>Araneoidea</taxon>
        <taxon>Araneidae</taxon>
        <taxon>Caerostris</taxon>
    </lineage>
</organism>
<dbReference type="Proteomes" id="UP001054837">
    <property type="component" value="Unassembled WGS sequence"/>
</dbReference>
<name>A0AAV4PQB4_9ARAC</name>
<accession>A0AAV4PQB4</accession>
<dbReference type="AlphaFoldDB" id="A0AAV4PQB4"/>
<comment type="caution">
    <text evidence="1">The sequence shown here is derived from an EMBL/GenBank/DDBJ whole genome shotgun (WGS) entry which is preliminary data.</text>
</comment>
<gene>
    <name evidence="1" type="ORF">CDAR_447721</name>
</gene>
<keyword evidence="2" id="KW-1185">Reference proteome</keyword>
<evidence type="ECO:0000313" key="1">
    <source>
        <dbReference type="EMBL" id="GIX99294.1"/>
    </source>
</evidence>